<keyword evidence="12" id="KW-0460">Magnesium</keyword>
<evidence type="ECO:0000256" key="15">
    <source>
        <dbReference type="ARBA" id="ARBA00051961"/>
    </source>
</evidence>
<evidence type="ECO:0000259" key="19">
    <source>
        <dbReference type="SMART" id="SM00977"/>
    </source>
</evidence>
<comment type="subcellular location">
    <subcellularLocation>
        <location evidence="2 18">Cytoplasm</location>
    </subcellularLocation>
</comment>
<dbReference type="InterPro" id="IPR012796">
    <property type="entry name" value="Lysidine-tRNA-synth_C"/>
</dbReference>
<dbReference type="CDD" id="cd01992">
    <property type="entry name" value="TilS_N"/>
    <property type="match status" value="1"/>
</dbReference>
<comment type="function">
    <text evidence="16 18">Ligates lysine onto the cytidine present at position 34 of the AUA codon-specific tRNA(Ile) that contains the anticodon CAU, in an ATP-dependent manner. Cytidine is converted to lysidine, thus changing the amino acid specificity of the tRNA from methionine to isoleucine.</text>
</comment>
<keyword evidence="6 20" id="KW-0328">Glycosyltransferase</keyword>
<evidence type="ECO:0000256" key="16">
    <source>
        <dbReference type="ARBA" id="ARBA00057249"/>
    </source>
</evidence>
<comment type="similarity">
    <text evidence="3">In the C-terminal section; belongs to the purine/pyrimidine phosphoribosyltransferase family.</text>
</comment>
<dbReference type="NCBIfam" id="TIGR02432">
    <property type="entry name" value="lysidine_TilS_N"/>
    <property type="match status" value="1"/>
</dbReference>
<dbReference type="InterPro" id="IPR029057">
    <property type="entry name" value="PRTase-like"/>
</dbReference>
<dbReference type="SUPFAM" id="SSF52402">
    <property type="entry name" value="Adenine nucleotide alpha hydrolases-like"/>
    <property type="match status" value="1"/>
</dbReference>
<dbReference type="InterPro" id="IPR011063">
    <property type="entry name" value="TilS/TtcA_N"/>
</dbReference>
<evidence type="ECO:0000256" key="10">
    <source>
        <dbReference type="ARBA" id="ARBA00022741"/>
    </source>
</evidence>
<comment type="catalytic activity">
    <reaction evidence="13 18">
        <text>cytidine(34) in tRNA(Ile2) + L-lysine + ATP = lysidine(34) in tRNA(Ile2) + AMP + diphosphate + H(+)</text>
        <dbReference type="Rhea" id="RHEA:43744"/>
        <dbReference type="Rhea" id="RHEA-COMP:10625"/>
        <dbReference type="Rhea" id="RHEA-COMP:10670"/>
        <dbReference type="ChEBI" id="CHEBI:15378"/>
        <dbReference type="ChEBI" id="CHEBI:30616"/>
        <dbReference type="ChEBI" id="CHEBI:32551"/>
        <dbReference type="ChEBI" id="CHEBI:33019"/>
        <dbReference type="ChEBI" id="CHEBI:82748"/>
        <dbReference type="ChEBI" id="CHEBI:83665"/>
        <dbReference type="ChEBI" id="CHEBI:456215"/>
        <dbReference type="EC" id="6.3.4.19"/>
    </reaction>
</comment>
<dbReference type="EMBL" id="LARY01000002">
    <property type="protein sequence ID" value="RDX01104.1"/>
    <property type="molecule type" value="Genomic_DNA"/>
</dbReference>
<dbReference type="FunFam" id="3.40.50.2020:FF:000006">
    <property type="entry name" value="Hypoxanthine phosphoribosyltransferase"/>
    <property type="match status" value="1"/>
</dbReference>
<evidence type="ECO:0000256" key="5">
    <source>
        <dbReference type="ARBA" id="ARBA00022598"/>
    </source>
</evidence>
<dbReference type="HAMAP" id="MF_01161">
    <property type="entry name" value="tRNA_Ile_lys_synt"/>
    <property type="match status" value="1"/>
</dbReference>
<evidence type="ECO:0000256" key="9">
    <source>
        <dbReference type="ARBA" id="ARBA00022723"/>
    </source>
</evidence>
<keyword evidence="7 20" id="KW-0808">Transferase</keyword>
<evidence type="ECO:0000256" key="3">
    <source>
        <dbReference type="ARBA" id="ARBA00010138"/>
    </source>
</evidence>
<evidence type="ECO:0000313" key="20">
    <source>
        <dbReference type="EMBL" id="RDX01104.1"/>
    </source>
</evidence>
<proteinExistence type="inferred from homology"/>
<keyword evidence="11 18" id="KW-0067">ATP-binding</keyword>
<evidence type="ECO:0000256" key="4">
    <source>
        <dbReference type="ARBA" id="ARBA00022490"/>
    </source>
</evidence>
<dbReference type="GO" id="GO:0046872">
    <property type="term" value="F:metal ion binding"/>
    <property type="evidence" value="ECO:0007669"/>
    <property type="project" value="UniProtKB-KW"/>
</dbReference>
<dbReference type="GO" id="GO:0005524">
    <property type="term" value="F:ATP binding"/>
    <property type="evidence" value="ECO:0007669"/>
    <property type="project" value="UniProtKB-UniRule"/>
</dbReference>
<dbReference type="NCBIfam" id="TIGR02433">
    <property type="entry name" value="lysidine_TilS_C"/>
    <property type="match status" value="1"/>
</dbReference>
<comment type="similarity">
    <text evidence="17">In the N-terminal section; belongs to the tRNA(Ile)-lysidine synthase family.</text>
</comment>
<dbReference type="Pfam" id="PF11734">
    <property type="entry name" value="TilS_C"/>
    <property type="match status" value="1"/>
</dbReference>
<dbReference type="CDD" id="cd06223">
    <property type="entry name" value="PRTases_typeI"/>
    <property type="match status" value="1"/>
</dbReference>
<comment type="caution">
    <text evidence="20">The sequence shown here is derived from an EMBL/GenBank/DDBJ whole genome shotgun (WGS) entry which is preliminary data.</text>
</comment>
<dbReference type="AlphaFoldDB" id="A0A3D8TR68"/>
<gene>
    <name evidence="18" type="primary">tilS</name>
    <name evidence="20" type="ORF">UR08_09145</name>
</gene>
<evidence type="ECO:0000256" key="8">
    <source>
        <dbReference type="ARBA" id="ARBA00022694"/>
    </source>
</evidence>
<dbReference type="InterPro" id="IPR014729">
    <property type="entry name" value="Rossmann-like_a/b/a_fold"/>
</dbReference>
<dbReference type="GO" id="GO:0052657">
    <property type="term" value="F:guanine phosphoribosyltransferase activity"/>
    <property type="evidence" value="ECO:0007669"/>
    <property type="project" value="UniProtKB-ARBA"/>
</dbReference>
<comment type="catalytic activity">
    <reaction evidence="14">
        <text>IMP + diphosphate = hypoxanthine + 5-phospho-alpha-D-ribose 1-diphosphate</text>
        <dbReference type="Rhea" id="RHEA:17973"/>
        <dbReference type="ChEBI" id="CHEBI:17368"/>
        <dbReference type="ChEBI" id="CHEBI:33019"/>
        <dbReference type="ChEBI" id="CHEBI:58017"/>
        <dbReference type="ChEBI" id="CHEBI:58053"/>
        <dbReference type="EC" id="2.4.2.8"/>
    </reaction>
</comment>
<comment type="catalytic activity">
    <reaction evidence="15">
        <text>GMP + diphosphate = guanine + 5-phospho-alpha-D-ribose 1-diphosphate</text>
        <dbReference type="Rhea" id="RHEA:25424"/>
        <dbReference type="ChEBI" id="CHEBI:16235"/>
        <dbReference type="ChEBI" id="CHEBI:33019"/>
        <dbReference type="ChEBI" id="CHEBI:58017"/>
        <dbReference type="ChEBI" id="CHEBI:58115"/>
        <dbReference type="EC" id="2.4.2.8"/>
    </reaction>
</comment>
<feature type="binding site" evidence="18">
    <location>
        <begin position="29"/>
        <end position="34"/>
    </location>
    <ligand>
        <name>ATP</name>
        <dbReference type="ChEBI" id="CHEBI:30616"/>
    </ligand>
</feature>
<organism evidence="20 21">
    <name type="scientific">Listeria kieliensis</name>
    <dbReference type="NCBI Taxonomy" id="1621700"/>
    <lineage>
        <taxon>Bacteria</taxon>
        <taxon>Bacillati</taxon>
        <taxon>Bacillota</taxon>
        <taxon>Bacilli</taxon>
        <taxon>Bacillales</taxon>
        <taxon>Listeriaceae</taxon>
        <taxon>Listeria</taxon>
    </lineage>
</organism>
<keyword evidence="8 18" id="KW-0819">tRNA processing</keyword>
<feature type="domain" description="Lysidine-tRNA(Ile) synthetase C-terminal" evidence="19">
    <location>
        <begin position="383"/>
        <end position="458"/>
    </location>
</feature>
<dbReference type="Gene3D" id="3.40.50.620">
    <property type="entry name" value="HUPs"/>
    <property type="match status" value="1"/>
</dbReference>
<keyword evidence="21" id="KW-1185">Reference proteome</keyword>
<evidence type="ECO:0000256" key="1">
    <source>
        <dbReference type="ARBA" id="ARBA00001946"/>
    </source>
</evidence>
<dbReference type="PANTHER" id="PTHR43033:SF1">
    <property type="entry name" value="TRNA(ILE)-LYSIDINE SYNTHASE-RELATED"/>
    <property type="match status" value="1"/>
</dbReference>
<sequence>MDEFSRRVENFILKHDLIRPDEKLLVAVSGGPDSFALLHFLLERYNGNVSIAHLDHALRVESVDEKEYLEQFARERNVPFYSKRVDIKKLQVEMKMSFEEAARYARYAFFETVVAEQGFDKLVLAHHADDQVETILMRLVRGSFGSGYAGMRAIRPFSSGKLIRPFLEETKETILTYAQAAGLHYFVDETNDSPLYTRNRYRRELVPFLKRENPRVSEHFARFSVELQEDMDFLDELAQQKFAEFGEVKSSGVELQISGIKSAAFPLQRRLIHLLLNYLYKNGEMKEISARHVEEILKLVERDNPSAKLNLPNGREIRRVYERIEGLFPVGQKNQEFYHQMEIGDRIVLRDGSELKMRQKSAGVETSGLDGIIVDAEEVTLPLIIRTRLPGDKMKLKGSGGTKKIKEILITEKVPRHLRDSIPIVTDFTGRILWIPGIKKSNQDTKPSREKKQYIIRYRKNLGGKMSMHDDIQKVLISEEKIQEKIRELGVELTTEYEGRNPLVIGILKGATPFMTDLLKRIDTYLEMDFMDVSSYGNGMVSSGEVKIIKDLNTSVEGRDVLVVEDIVDSGRTLSYLVEMLKYRKAKSVKLVTLLDKPEGRNVDIHADYVGFVVPNEFVVGYGLDFAEKYRNLPYIGVLKPEIYAE</sequence>
<comment type="similarity">
    <text evidence="18">Belongs to the tRNA(Ile)-lysidine synthase family.</text>
</comment>
<evidence type="ECO:0000256" key="12">
    <source>
        <dbReference type="ARBA" id="ARBA00022842"/>
    </source>
</evidence>
<evidence type="ECO:0000256" key="14">
    <source>
        <dbReference type="ARBA" id="ARBA00051203"/>
    </source>
</evidence>
<dbReference type="Proteomes" id="UP000257055">
    <property type="component" value="Unassembled WGS sequence"/>
</dbReference>
<evidence type="ECO:0000313" key="21">
    <source>
        <dbReference type="Proteomes" id="UP000257055"/>
    </source>
</evidence>
<dbReference type="Gene3D" id="3.30.465.60">
    <property type="match status" value="1"/>
</dbReference>
<dbReference type="GO" id="GO:0006400">
    <property type="term" value="P:tRNA modification"/>
    <property type="evidence" value="ECO:0007669"/>
    <property type="project" value="UniProtKB-UniRule"/>
</dbReference>
<reference evidence="21" key="1">
    <citation type="submission" date="2015-04" db="EMBL/GenBank/DDBJ databases">
        <authorList>
            <person name="Schardt J."/>
            <person name="Mueller-Herbst S."/>
            <person name="Scherer S."/>
            <person name="Huptas C."/>
        </authorList>
    </citation>
    <scope>NUCLEOTIDE SEQUENCE [LARGE SCALE GENOMIC DNA]</scope>
    <source>
        <strain evidence="21">Kiel-L1</strain>
    </source>
</reference>
<dbReference type="InterPro" id="IPR005904">
    <property type="entry name" value="Hxn_phspho_trans"/>
</dbReference>
<evidence type="ECO:0000256" key="13">
    <source>
        <dbReference type="ARBA" id="ARBA00048539"/>
    </source>
</evidence>
<dbReference type="GO" id="GO:0006166">
    <property type="term" value="P:purine ribonucleoside salvage"/>
    <property type="evidence" value="ECO:0007669"/>
    <property type="project" value="InterPro"/>
</dbReference>
<dbReference type="InterPro" id="IPR012094">
    <property type="entry name" value="tRNA_Ile_lys_synt"/>
</dbReference>
<dbReference type="InterPro" id="IPR012795">
    <property type="entry name" value="tRNA_Ile_lys_synt_N"/>
</dbReference>
<dbReference type="Gene3D" id="3.40.50.2020">
    <property type="match status" value="1"/>
</dbReference>
<evidence type="ECO:0000256" key="2">
    <source>
        <dbReference type="ARBA" id="ARBA00004496"/>
    </source>
</evidence>
<dbReference type="RefSeq" id="WP_115753356.1">
    <property type="nucleotide sequence ID" value="NZ_LARY01000002.1"/>
</dbReference>
<protein>
    <recommendedName>
        <fullName evidence="18">tRNA(Ile)-lysidine synthase</fullName>
        <ecNumber evidence="18">6.3.4.19</ecNumber>
    </recommendedName>
    <alternativeName>
        <fullName evidence="18">tRNA(Ile)-2-lysyl-cytidine synthase</fullName>
    </alternativeName>
    <alternativeName>
        <fullName evidence="18">tRNA(Ile)-lysidine synthetase</fullName>
    </alternativeName>
</protein>
<name>A0A3D8TR68_9LIST</name>
<dbReference type="SUPFAM" id="SSF56037">
    <property type="entry name" value="PheT/TilS domain"/>
    <property type="match status" value="1"/>
</dbReference>
<dbReference type="GO" id="GO:0032267">
    <property type="term" value="F:tRNA(Ile)-lysidine synthase activity"/>
    <property type="evidence" value="ECO:0007669"/>
    <property type="project" value="UniProtKB-EC"/>
</dbReference>
<dbReference type="NCBIfam" id="TIGR01203">
    <property type="entry name" value="HGPRTase"/>
    <property type="match status" value="1"/>
</dbReference>
<dbReference type="SMART" id="SM00977">
    <property type="entry name" value="TilS_C"/>
    <property type="match status" value="1"/>
</dbReference>
<keyword evidence="9" id="KW-0479">Metal-binding</keyword>
<dbReference type="Pfam" id="PF09179">
    <property type="entry name" value="TilS"/>
    <property type="match status" value="1"/>
</dbReference>
<evidence type="ECO:0000256" key="7">
    <source>
        <dbReference type="ARBA" id="ARBA00022679"/>
    </source>
</evidence>
<dbReference type="Pfam" id="PF01171">
    <property type="entry name" value="ATP_bind_3"/>
    <property type="match status" value="1"/>
</dbReference>
<dbReference type="InterPro" id="IPR015262">
    <property type="entry name" value="tRNA_Ile_lys_synt_subst-bd"/>
</dbReference>
<keyword evidence="5 18" id="KW-0436">Ligase</keyword>
<dbReference type="GO" id="GO:0004422">
    <property type="term" value="F:hypoxanthine phosphoribosyltransferase activity"/>
    <property type="evidence" value="ECO:0007669"/>
    <property type="project" value="InterPro"/>
</dbReference>
<accession>A0A3D8TR68</accession>
<dbReference type="Pfam" id="PF00156">
    <property type="entry name" value="Pribosyltran"/>
    <property type="match status" value="1"/>
</dbReference>
<dbReference type="GO" id="GO:0006188">
    <property type="term" value="P:IMP biosynthetic process"/>
    <property type="evidence" value="ECO:0007669"/>
    <property type="project" value="UniProtKB-ARBA"/>
</dbReference>
<keyword evidence="4 18" id="KW-0963">Cytoplasm</keyword>
<dbReference type="PANTHER" id="PTHR43033">
    <property type="entry name" value="TRNA(ILE)-LYSIDINE SYNTHASE-RELATED"/>
    <property type="match status" value="1"/>
</dbReference>
<evidence type="ECO:0000256" key="17">
    <source>
        <dbReference type="ARBA" id="ARBA00061707"/>
    </source>
</evidence>
<comment type="cofactor">
    <cofactor evidence="1">
        <name>Mg(2+)</name>
        <dbReference type="ChEBI" id="CHEBI:18420"/>
    </cofactor>
</comment>
<dbReference type="SUPFAM" id="SSF53271">
    <property type="entry name" value="PRTase-like"/>
    <property type="match status" value="1"/>
</dbReference>
<keyword evidence="10 18" id="KW-0547">Nucleotide-binding</keyword>
<comment type="domain">
    <text evidence="18">The N-terminal region contains the highly conserved SGGXDS motif, predicted to be a P-loop motif involved in ATP binding.</text>
</comment>
<dbReference type="InterPro" id="IPR000836">
    <property type="entry name" value="PRTase_dom"/>
</dbReference>
<dbReference type="GO" id="GO:0006177">
    <property type="term" value="P:GMP biosynthetic process"/>
    <property type="evidence" value="ECO:0007669"/>
    <property type="project" value="UniProtKB-ARBA"/>
</dbReference>
<evidence type="ECO:0000256" key="18">
    <source>
        <dbReference type="HAMAP-Rule" id="MF_01161"/>
    </source>
</evidence>
<dbReference type="GO" id="GO:0005737">
    <property type="term" value="C:cytoplasm"/>
    <property type="evidence" value="ECO:0007669"/>
    <property type="project" value="UniProtKB-SubCell"/>
</dbReference>
<dbReference type="EC" id="6.3.4.19" evidence="18"/>
<evidence type="ECO:0000256" key="6">
    <source>
        <dbReference type="ARBA" id="ARBA00022676"/>
    </source>
</evidence>
<evidence type="ECO:0000256" key="11">
    <source>
        <dbReference type="ARBA" id="ARBA00022840"/>
    </source>
</evidence>
<dbReference type="SUPFAM" id="SSF82829">
    <property type="entry name" value="MesJ substrate recognition domain-like"/>
    <property type="match status" value="1"/>
</dbReference>